<dbReference type="AlphaFoldDB" id="A0A7Y9FJ41"/>
<gene>
    <name evidence="2" type="ORF">HD841_000070</name>
</gene>
<dbReference type="Pfam" id="PF10881">
    <property type="entry name" value="DUF2726"/>
    <property type="match status" value="1"/>
</dbReference>
<name>A0A7Y9FJ41_9SPHN</name>
<dbReference type="EMBL" id="JACCBY010000001">
    <property type="protein sequence ID" value="NYD88301.1"/>
    <property type="molecule type" value="Genomic_DNA"/>
</dbReference>
<feature type="domain" description="DUF2726" evidence="1">
    <location>
        <begin position="39"/>
        <end position="152"/>
    </location>
</feature>
<protein>
    <recommendedName>
        <fullName evidence="1">DUF2726 domain-containing protein</fullName>
    </recommendedName>
</protein>
<organism evidence="2 3">
    <name type="scientific">Sphingomonas melonis</name>
    <dbReference type="NCBI Taxonomy" id="152682"/>
    <lineage>
        <taxon>Bacteria</taxon>
        <taxon>Pseudomonadati</taxon>
        <taxon>Pseudomonadota</taxon>
        <taxon>Alphaproteobacteria</taxon>
        <taxon>Sphingomonadales</taxon>
        <taxon>Sphingomonadaceae</taxon>
        <taxon>Sphingomonas</taxon>
    </lineage>
</organism>
<sequence>MNQVILLAVLFLLLAVILEGVAAGRAARNTARPRRPAVRPFLTARETAMLATLEQILPHCRIHAQVAIDALLGAPPGLGRPRRQGEGSVAATPTIDFVAQDRDSGAILALIEVDDRASRAAADRARDAATAQAGYRTIRIPARTRPTPHEVQAIVSDLRPPASSRIPQARALRRW</sequence>
<dbReference type="RefSeq" id="WP_179506921.1">
    <property type="nucleotide sequence ID" value="NZ_JACCBY010000001.1"/>
</dbReference>
<reference evidence="2 3" key="1">
    <citation type="submission" date="2020-08" db="EMBL/GenBank/DDBJ databases">
        <title>The Agave Microbiome: Exploring the role of microbial communities in plant adaptations to desert environments.</title>
        <authorList>
            <person name="Partida-Martinez L.P."/>
        </authorList>
    </citation>
    <scope>NUCLEOTIDE SEQUENCE [LARGE SCALE GENOMIC DNA]</scope>
    <source>
        <strain evidence="2 3">AS2.3</strain>
    </source>
</reference>
<evidence type="ECO:0000259" key="1">
    <source>
        <dbReference type="Pfam" id="PF10881"/>
    </source>
</evidence>
<proteinExistence type="predicted"/>
<accession>A0A7Y9FJ41</accession>
<keyword evidence="3" id="KW-1185">Reference proteome</keyword>
<dbReference type="Proteomes" id="UP000517753">
    <property type="component" value="Unassembled WGS sequence"/>
</dbReference>
<dbReference type="InterPro" id="IPR024402">
    <property type="entry name" value="DUF2726"/>
</dbReference>
<comment type="caution">
    <text evidence="2">The sequence shown here is derived from an EMBL/GenBank/DDBJ whole genome shotgun (WGS) entry which is preliminary data.</text>
</comment>
<evidence type="ECO:0000313" key="3">
    <source>
        <dbReference type="Proteomes" id="UP000517753"/>
    </source>
</evidence>
<evidence type="ECO:0000313" key="2">
    <source>
        <dbReference type="EMBL" id="NYD88301.1"/>
    </source>
</evidence>